<feature type="transmembrane region" description="Helical" evidence="11">
    <location>
        <begin position="197"/>
        <end position="218"/>
    </location>
</feature>
<dbReference type="NCBIfam" id="NF010072">
    <property type="entry name" value="PRK13553.1"/>
    <property type="match status" value="1"/>
</dbReference>
<evidence type="ECO:0000256" key="2">
    <source>
        <dbReference type="ARBA" id="ARBA00004050"/>
    </source>
</evidence>
<keyword evidence="6 10" id="KW-0479">Metal-binding</keyword>
<evidence type="ECO:0000256" key="9">
    <source>
        <dbReference type="ARBA" id="ARBA00023136"/>
    </source>
</evidence>
<name>A0A4R5LNP6_9GAMM</name>
<keyword evidence="13" id="KW-1185">Reference proteome</keyword>
<dbReference type="GO" id="GO:0046872">
    <property type="term" value="F:metal ion binding"/>
    <property type="evidence" value="ECO:0007669"/>
    <property type="project" value="UniProtKB-KW"/>
</dbReference>
<evidence type="ECO:0000256" key="6">
    <source>
        <dbReference type="ARBA" id="ARBA00022723"/>
    </source>
</evidence>
<evidence type="ECO:0000256" key="11">
    <source>
        <dbReference type="SAM" id="Phobius"/>
    </source>
</evidence>
<reference evidence="12 13" key="1">
    <citation type="submission" date="2019-03" db="EMBL/GenBank/DDBJ databases">
        <title>Seongchinamella monodicae gen. nov., sp. nov., a novel member of the Gammaproteobacteria isolated from a tidal mudflat of beach.</title>
        <authorList>
            <person name="Yang H.G."/>
            <person name="Kang J.W."/>
            <person name="Lee S.D."/>
        </authorList>
    </citation>
    <scope>NUCLEOTIDE SEQUENCE [LARGE SCALE GENOMIC DNA]</scope>
    <source>
        <strain evidence="12 13">GH4-78</strain>
    </source>
</reference>
<feature type="transmembrane region" description="Helical" evidence="11">
    <location>
        <begin position="112"/>
        <end position="135"/>
    </location>
</feature>
<feature type="binding site" description="axial binding residue" evidence="10">
    <location>
        <position position="79"/>
    </location>
    <ligand>
        <name>heme b</name>
        <dbReference type="ChEBI" id="CHEBI:60344"/>
        <label>bD</label>
    </ligand>
    <ligandPart>
        <name>Fe</name>
        <dbReference type="ChEBI" id="CHEBI:18248"/>
    </ligandPart>
</feature>
<evidence type="ECO:0000256" key="5">
    <source>
        <dbReference type="ARBA" id="ARBA00022692"/>
    </source>
</evidence>
<dbReference type="InterPro" id="IPR034804">
    <property type="entry name" value="SQR/QFR_C/D"/>
</dbReference>
<dbReference type="Gene3D" id="1.20.1300.10">
    <property type="entry name" value="Fumarate reductase/succinate dehydrogenase, transmembrane subunit"/>
    <property type="match status" value="1"/>
</dbReference>
<dbReference type="Pfam" id="PF01127">
    <property type="entry name" value="Sdh_cyt"/>
    <property type="match status" value="1"/>
</dbReference>
<feature type="binding site" description="axial binding residue" evidence="10">
    <location>
        <position position="30"/>
    </location>
    <ligand>
        <name>heme b</name>
        <dbReference type="ChEBI" id="CHEBI:60344"/>
        <label>bD</label>
    </ligand>
    <ligandPart>
        <name>Fe</name>
        <dbReference type="ChEBI" id="CHEBI:18248"/>
    </ligandPart>
</feature>
<comment type="function">
    <text evidence="2">Membrane-anchoring subunit of succinate dehydrogenase (SDH).</text>
</comment>
<keyword evidence="8 10" id="KW-0408">Iron</keyword>
<dbReference type="RefSeq" id="WP_133214681.1">
    <property type="nucleotide sequence ID" value="NZ_SMSE01000004.1"/>
</dbReference>
<dbReference type="PIRSF" id="PIRSF000177">
    <property type="entry name" value="Fumar_rd_cyt_b"/>
    <property type="match status" value="1"/>
</dbReference>
<feature type="transmembrane region" description="Helical" evidence="11">
    <location>
        <begin position="21"/>
        <end position="40"/>
    </location>
</feature>
<evidence type="ECO:0000256" key="3">
    <source>
        <dbReference type="ARBA" id="ARBA00004370"/>
    </source>
</evidence>
<keyword evidence="4 10" id="KW-0349">Heme</keyword>
<feature type="transmembrane region" description="Helical" evidence="11">
    <location>
        <begin position="155"/>
        <end position="176"/>
    </location>
</feature>
<evidence type="ECO:0000256" key="4">
    <source>
        <dbReference type="ARBA" id="ARBA00022617"/>
    </source>
</evidence>
<protein>
    <submittedName>
        <fullName evidence="12">Fumarate reductase cytochrome b subunit</fullName>
    </submittedName>
</protein>
<dbReference type="GO" id="GO:0006099">
    <property type="term" value="P:tricarboxylic acid cycle"/>
    <property type="evidence" value="ECO:0007669"/>
    <property type="project" value="InterPro"/>
</dbReference>
<comment type="cofactor">
    <cofactor evidence="1">
        <name>heme</name>
        <dbReference type="ChEBI" id="CHEBI:30413"/>
    </cofactor>
</comment>
<sequence>MRQKINRWPARLDVAQSLSGLLLVLFIWGHMFFESSILLGKDAMLWVTRMFEGAHLLGRPYPVLVSVAAALVLALVALHALLALRKFPANYRQYHRLNRHVSAMRHLDTTAWYIQVITGFALFFLASAHLLVVLLQPENIGPYASSDRVWSGRFWLLYGPLLLIVHLHAGIGIYRLCLKWGPFPAQRLGLWRGRIKLAAYCIVAFYLCLGTASLVTYMRIGAQHAPYAGERYAPEAVE</sequence>
<dbReference type="CDD" id="cd00581">
    <property type="entry name" value="QFR_TypeB_TM"/>
    <property type="match status" value="1"/>
</dbReference>
<gene>
    <name evidence="12" type="ORF">E2F43_16410</name>
</gene>
<keyword evidence="5 11" id="KW-0812">Transmembrane</keyword>
<feature type="binding site" description="axial binding residue" evidence="10">
    <location>
        <position position="129"/>
    </location>
    <ligand>
        <name>heme b</name>
        <dbReference type="ChEBI" id="CHEBI:60344"/>
        <label>bD</label>
    </ligand>
    <ligandPart>
        <name>Fe</name>
        <dbReference type="ChEBI" id="CHEBI:18248"/>
    </ligandPart>
</feature>
<dbReference type="GO" id="GO:0016020">
    <property type="term" value="C:membrane"/>
    <property type="evidence" value="ECO:0007669"/>
    <property type="project" value="UniProtKB-SubCell"/>
</dbReference>
<evidence type="ECO:0000256" key="1">
    <source>
        <dbReference type="ARBA" id="ARBA00001971"/>
    </source>
</evidence>
<dbReference type="InterPro" id="IPR004224">
    <property type="entry name" value="Fum_red_B_TM"/>
</dbReference>
<evidence type="ECO:0000256" key="7">
    <source>
        <dbReference type="ARBA" id="ARBA00022989"/>
    </source>
</evidence>
<dbReference type="AlphaFoldDB" id="A0A4R5LNP6"/>
<dbReference type="SUPFAM" id="SSF81343">
    <property type="entry name" value="Fumarate reductase respiratory complex transmembrane subunits"/>
    <property type="match status" value="1"/>
</dbReference>
<evidence type="ECO:0000256" key="8">
    <source>
        <dbReference type="ARBA" id="ARBA00023004"/>
    </source>
</evidence>
<dbReference type="EMBL" id="SMSE01000004">
    <property type="protein sequence ID" value="TDG11945.1"/>
    <property type="molecule type" value="Genomic_DNA"/>
</dbReference>
<dbReference type="Proteomes" id="UP000295554">
    <property type="component" value="Unassembled WGS sequence"/>
</dbReference>
<evidence type="ECO:0000313" key="12">
    <source>
        <dbReference type="EMBL" id="TDG11945.1"/>
    </source>
</evidence>
<organism evidence="12 13">
    <name type="scientific">Seongchinamella unica</name>
    <dbReference type="NCBI Taxonomy" id="2547392"/>
    <lineage>
        <taxon>Bacteria</taxon>
        <taxon>Pseudomonadati</taxon>
        <taxon>Pseudomonadota</taxon>
        <taxon>Gammaproteobacteria</taxon>
        <taxon>Cellvibrionales</taxon>
        <taxon>Halieaceae</taxon>
        <taxon>Seongchinamella</taxon>
    </lineage>
</organism>
<feature type="binding site" description="axial binding residue" evidence="10">
    <location>
        <position position="168"/>
    </location>
    <ligand>
        <name>heme b</name>
        <dbReference type="ChEBI" id="CHEBI:60344"/>
        <label>bD</label>
    </ligand>
    <ligandPart>
        <name>Fe</name>
        <dbReference type="ChEBI" id="CHEBI:18248"/>
    </ligandPart>
</feature>
<evidence type="ECO:0000256" key="10">
    <source>
        <dbReference type="PIRSR" id="PIRSR000177-1"/>
    </source>
</evidence>
<evidence type="ECO:0000313" key="13">
    <source>
        <dbReference type="Proteomes" id="UP000295554"/>
    </source>
</evidence>
<feature type="transmembrane region" description="Helical" evidence="11">
    <location>
        <begin position="60"/>
        <end position="84"/>
    </location>
</feature>
<comment type="subcellular location">
    <subcellularLocation>
        <location evidence="3">Membrane</location>
    </subcellularLocation>
</comment>
<dbReference type="InterPro" id="IPR000701">
    <property type="entry name" value="SuccDH_FuR_B_TM-su"/>
</dbReference>
<keyword evidence="7 11" id="KW-1133">Transmembrane helix</keyword>
<accession>A0A4R5LNP6</accession>
<keyword evidence="9 11" id="KW-0472">Membrane</keyword>
<dbReference type="OrthoDB" id="9153108at2"/>
<proteinExistence type="predicted"/>
<comment type="caution">
    <text evidence="12">The sequence shown here is derived from an EMBL/GenBank/DDBJ whole genome shotgun (WGS) entry which is preliminary data.</text>
</comment>